<dbReference type="PANTHER" id="PTHR37017:SF13">
    <property type="entry name" value="AB HYDROLASE-1 DOMAIN-CONTAINING PROTEIN"/>
    <property type="match status" value="1"/>
</dbReference>
<dbReference type="InterPro" id="IPR052897">
    <property type="entry name" value="Sec-Metab_Biosynth_Hydrolase"/>
</dbReference>
<evidence type="ECO:0000313" key="2">
    <source>
        <dbReference type="Proteomes" id="UP001610446"/>
    </source>
</evidence>
<reference evidence="1 2" key="1">
    <citation type="submission" date="2024-07" db="EMBL/GenBank/DDBJ databases">
        <title>Section-level genome sequencing and comparative genomics of Aspergillus sections Usti and Cavernicolus.</title>
        <authorList>
            <consortium name="Lawrence Berkeley National Laboratory"/>
            <person name="Nybo J.L."/>
            <person name="Vesth T.C."/>
            <person name="Theobald S."/>
            <person name="Frisvad J.C."/>
            <person name="Larsen T.O."/>
            <person name="Kjaerboelling I."/>
            <person name="Rothschild-Mancinelli K."/>
            <person name="Lyhne E.K."/>
            <person name="Kogle M.E."/>
            <person name="Barry K."/>
            <person name="Clum A."/>
            <person name="Na H."/>
            <person name="Ledsgaard L."/>
            <person name="Lin J."/>
            <person name="Lipzen A."/>
            <person name="Kuo A."/>
            <person name="Riley R."/>
            <person name="Mondo S."/>
            <person name="Labutti K."/>
            <person name="Haridas S."/>
            <person name="Pangalinan J."/>
            <person name="Salamov A.A."/>
            <person name="Simmons B.A."/>
            <person name="Magnuson J.K."/>
            <person name="Chen J."/>
            <person name="Drula E."/>
            <person name="Henrissat B."/>
            <person name="Wiebenga A."/>
            <person name="Lubbers R.J."/>
            <person name="Gomes A.C."/>
            <person name="Makela M.R."/>
            <person name="Stajich J."/>
            <person name="Grigoriev I.V."/>
            <person name="Mortensen U.H."/>
            <person name="De Vries R.P."/>
            <person name="Baker S.E."/>
            <person name="Andersen M.R."/>
        </authorList>
    </citation>
    <scope>NUCLEOTIDE SEQUENCE [LARGE SCALE GENOMIC DNA]</scope>
    <source>
        <strain evidence="1 2">CBS 123904</strain>
    </source>
</reference>
<accession>A0ABR4JYS2</accession>
<protein>
    <recommendedName>
        <fullName evidence="3">CMP/dCMP-type deaminase domain-containing protein</fullName>
    </recommendedName>
</protein>
<dbReference type="PANTHER" id="PTHR37017">
    <property type="entry name" value="AB HYDROLASE-1 DOMAIN-CONTAINING PROTEIN-RELATED"/>
    <property type="match status" value="1"/>
</dbReference>
<proteinExistence type="predicted"/>
<organism evidence="1 2">
    <name type="scientific">Aspergillus pseudoustus</name>
    <dbReference type="NCBI Taxonomy" id="1810923"/>
    <lineage>
        <taxon>Eukaryota</taxon>
        <taxon>Fungi</taxon>
        <taxon>Dikarya</taxon>
        <taxon>Ascomycota</taxon>
        <taxon>Pezizomycotina</taxon>
        <taxon>Eurotiomycetes</taxon>
        <taxon>Eurotiomycetidae</taxon>
        <taxon>Eurotiales</taxon>
        <taxon>Aspergillaceae</taxon>
        <taxon>Aspergillus</taxon>
        <taxon>Aspergillus subgen. Nidulantes</taxon>
    </lineage>
</organism>
<comment type="caution">
    <text evidence="1">The sequence shown here is derived from an EMBL/GenBank/DDBJ whole genome shotgun (WGS) entry which is preliminary data.</text>
</comment>
<keyword evidence="2" id="KW-1185">Reference proteome</keyword>
<evidence type="ECO:0008006" key="3">
    <source>
        <dbReference type="Google" id="ProtNLM"/>
    </source>
</evidence>
<name>A0ABR4JYS2_9EURO</name>
<dbReference type="EMBL" id="JBFXLU010000074">
    <property type="protein sequence ID" value="KAL2845205.1"/>
    <property type="molecule type" value="Genomic_DNA"/>
</dbReference>
<sequence length="169" mass="18204">MPSTPPLPTLAIVAGAWQSLEHYEPLQDGLAKIGYESVYQAPPSNCLPHGVPISKRILHFCVTASFFRWLTVARRSSWVCTHSPAVYGGGALKGLSKNEYAHQGKLGGVVAVVYIAEPCVPCGTATLQLLEIGEDLVPWVSLDESTGLLSLVEPVSLLFHKLPLDEARS</sequence>
<evidence type="ECO:0000313" key="1">
    <source>
        <dbReference type="EMBL" id="KAL2845205.1"/>
    </source>
</evidence>
<dbReference type="Proteomes" id="UP001610446">
    <property type="component" value="Unassembled WGS sequence"/>
</dbReference>
<gene>
    <name evidence="1" type="ORF">BJY01DRAFT_247793</name>
</gene>